<name>A0AAE1R597_9SOLA</name>
<proteinExistence type="predicted"/>
<evidence type="ECO:0000313" key="2">
    <source>
        <dbReference type="Proteomes" id="UP001291623"/>
    </source>
</evidence>
<dbReference type="AlphaFoldDB" id="A0AAE1R597"/>
<dbReference type="Proteomes" id="UP001291623">
    <property type="component" value="Unassembled WGS sequence"/>
</dbReference>
<evidence type="ECO:0008006" key="3">
    <source>
        <dbReference type="Google" id="ProtNLM"/>
    </source>
</evidence>
<dbReference type="EMBL" id="JAVYJV010000019">
    <property type="protein sequence ID" value="KAK4344989.1"/>
    <property type="molecule type" value="Genomic_DNA"/>
</dbReference>
<protein>
    <recommendedName>
        <fullName evidence="3">NAC domain-containing protein</fullName>
    </recommendedName>
</protein>
<accession>A0AAE1R597</accession>
<keyword evidence="2" id="KW-1185">Reference proteome</keyword>
<evidence type="ECO:0000313" key="1">
    <source>
        <dbReference type="EMBL" id="KAK4344989.1"/>
    </source>
</evidence>
<sequence length="144" mass="15896">MTPSKSTGAQIVLYVCNVAMGESTQEEGWVVCRIFKKQNDFKSLETINSSTSHLDSPNSSTSGDPKSINCEGGLNNWIAVDRLVASHLNGQTINNYNHDYEHQYNSNVVGADSTNHDYQEECDLWSFSRGSTNDSLCHVSNGMI</sequence>
<reference evidence="1" key="1">
    <citation type="submission" date="2023-12" db="EMBL/GenBank/DDBJ databases">
        <title>Genome assembly of Anisodus tanguticus.</title>
        <authorList>
            <person name="Wang Y.-J."/>
        </authorList>
    </citation>
    <scope>NUCLEOTIDE SEQUENCE</scope>
    <source>
        <strain evidence="1">KB-2021</strain>
        <tissue evidence="1">Leaf</tissue>
    </source>
</reference>
<organism evidence="1 2">
    <name type="scientific">Anisodus tanguticus</name>
    <dbReference type="NCBI Taxonomy" id="243964"/>
    <lineage>
        <taxon>Eukaryota</taxon>
        <taxon>Viridiplantae</taxon>
        <taxon>Streptophyta</taxon>
        <taxon>Embryophyta</taxon>
        <taxon>Tracheophyta</taxon>
        <taxon>Spermatophyta</taxon>
        <taxon>Magnoliopsida</taxon>
        <taxon>eudicotyledons</taxon>
        <taxon>Gunneridae</taxon>
        <taxon>Pentapetalae</taxon>
        <taxon>asterids</taxon>
        <taxon>lamiids</taxon>
        <taxon>Solanales</taxon>
        <taxon>Solanaceae</taxon>
        <taxon>Solanoideae</taxon>
        <taxon>Hyoscyameae</taxon>
        <taxon>Anisodus</taxon>
    </lineage>
</organism>
<comment type="caution">
    <text evidence="1">The sequence shown here is derived from an EMBL/GenBank/DDBJ whole genome shotgun (WGS) entry which is preliminary data.</text>
</comment>
<gene>
    <name evidence="1" type="ORF">RND71_035165</name>
</gene>